<keyword evidence="2" id="KW-1185">Reference proteome</keyword>
<feature type="region of interest" description="Disordered" evidence="1">
    <location>
        <begin position="103"/>
        <end position="135"/>
    </location>
</feature>
<feature type="region of interest" description="Disordered" evidence="1">
    <location>
        <begin position="162"/>
        <end position="196"/>
    </location>
</feature>
<organism evidence="2 3">
    <name type="scientific">Plectus sambesii</name>
    <dbReference type="NCBI Taxonomy" id="2011161"/>
    <lineage>
        <taxon>Eukaryota</taxon>
        <taxon>Metazoa</taxon>
        <taxon>Ecdysozoa</taxon>
        <taxon>Nematoda</taxon>
        <taxon>Chromadorea</taxon>
        <taxon>Plectida</taxon>
        <taxon>Plectina</taxon>
        <taxon>Plectoidea</taxon>
        <taxon>Plectidae</taxon>
        <taxon>Plectus</taxon>
    </lineage>
</organism>
<dbReference type="WBParaSite" id="PSAMB.scaffold488size49556.g6424.t1">
    <property type="protein sequence ID" value="PSAMB.scaffold488size49556.g6424.t1"/>
    <property type="gene ID" value="PSAMB.scaffold488size49556.g6424"/>
</dbReference>
<name>A0A914WQA5_9BILA</name>
<feature type="compositionally biased region" description="Polar residues" evidence="1">
    <location>
        <begin position="186"/>
        <end position="196"/>
    </location>
</feature>
<dbReference type="AlphaFoldDB" id="A0A914WQA5"/>
<accession>A0A914WQA5</accession>
<evidence type="ECO:0000313" key="3">
    <source>
        <dbReference type="WBParaSite" id="PSAMB.scaffold488size49556.g6424.t1"/>
    </source>
</evidence>
<evidence type="ECO:0000256" key="1">
    <source>
        <dbReference type="SAM" id="MobiDB-lite"/>
    </source>
</evidence>
<protein>
    <submittedName>
        <fullName evidence="3">Uncharacterized protein</fullName>
    </submittedName>
</protein>
<evidence type="ECO:0000313" key="2">
    <source>
        <dbReference type="Proteomes" id="UP000887566"/>
    </source>
</evidence>
<sequence>MRPGNRRIACAALSAPPMSVDRHAGQPGRAVDRRRFRRHTLATTVDRSQRVLKSPKGLLPCYQPHAIGFVVVHSRLFVLRPSPSPRASGVDWLAWTTVRRDTDRSSSQAISRGRAIPTIVPRPHGDGDADQSSSSSSMVAAAATACCDCPIGKVVVSSDRTAAGVKPGVEPDNQTAARSSGGRFSKAQSKTMTAAG</sequence>
<reference evidence="3" key="1">
    <citation type="submission" date="2022-11" db="UniProtKB">
        <authorList>
            <consortium name="WormBaseParasite"/>
        </authorList>
    </citation>
    <scope>IDENTIFICATION</scope>
</reference>
<proteinExistence type="predicted"/>
<dbReference type="Proteomes" id="UP000887566">
    <property type="component" value="Unplaced"/>
</dbReference>